<evidence type="ECO:0000256" key="7">
    <source>
        <dbReference type="ARBA" id="ARBA00023065"/>
    </source>
</evidence>
<evidence type="ECO:0000256" key="13">
    <source>
        <dbReference type="ARBA" id="ARBA00023303"/>
    </source>
</evidence>
<feature type="transmembrane region" description="Helical" evidence="15">
    <location>
        <begin position="277"/>
        <end position="300"/>
    </location>
</feature>
<feature type="transmembrane region" description="Helical" evidence="15">
    <location>
        <begin position="573"/>
        <end position="596"/>
    </location>
</feature>
<protein>
    <submittedName>
        <fullName evidence="19">Neuronal acetylcholine receptor subunit alpha-10-like</fullName>
    </submittedName>
</protein>
<keyword evidence="2 15" id="KW-0813">Transport</keyword>
<evidence type="ECO:0000259" key="16">
    <source>
        <dbReference type="Pfam" id="PF02931"/>
    </source>
</evidence>
<dbReference type="CDD" id="cd18997">
    <property type="entry name" value="LGIC_ECD_nAChR"/>
    <property type="match status" value="1"/>
</dbReference>
<evidence type="ECO:0000256" key="15">
    <source>
        <dbReference type="RuleBase" id="RU000687"/>
    </source>
</evidence>
<keyword evidence="10" id="KW-0675">Receptor</keyword>
<evidence type="ECO:0000313" key="19">
    <source>
        <dbReference type="RefSeq" id="XP_055864295.1"/>
    </source>
</evidence>
<feature type="transmembrane region" description="Helical" evidence="15">
    <location>
        <begin position="307"/>
        <end position="325"/>
    </location>
</feature>
<dbReference type="FunFam" id="1.20.58.390:FF:000073">
    <property type="entry name" value="Neuronal acetylcholine receptor subunit alpha-9-II"/>
    <property type="match status" value="1"/>
</dbReference>
<dbReference type="OrthoDB" id="5975154at2759"/>
<gene>
    <name evidence="19" type="primary">LOC106074216</name>
</gene>
<feature type="domain" description="Neurotransmitter-gated ion-channel ligand-binding" evidence="16">
    <location>
        <begin position="69"/>
        <end position="275"/>
    </location>
</feature>
<dbReference type="InterPro" id="IPR006201">
    <property type="entry name" value="Neur_channel"/>
</dbReference>
<evidence type="ECO:0000256" key="9">
    <source>
        <dbReference type="ARBA" id="ARBA00023157"/>
    </source>
</evidence>
<dbReference type="Pfam" id="PF02932">
    <property type="entry name" value="Neur_chan_memb"/>
    <property type="match status" value="1"/>
</dbReference>
<dbReference type="GO" id="GO:0022848">
    <property type="term" value="F:acetylcholine-gated monoatomic cation-selective channel activity"/>
    <property type="evidence" value="ECO:0007669"/>
    <property type="project" value="InterPro"/>
</dbReference>
<dbReference type="PANTHER" id="PTHR18945">
    <property type="entry name" value="NEUROTRANSMITTER GATED ION CHANNEL"/>
    <property type="match status" value="1"/>
</dbReference>
<dbReference type="InterPro" id="IPR002394">
    <property type="entry name" value="Nicotinic_acetylcholine_rcpt"/>
</dbReference>
<dbReference type="Pfam" id="PF02931">
    <property type="entry name" value="Neur_chan_LBD"/>
    <property type="match status" value="1"/>
</dbReference>
<dbReference type="GO" id="GO:0045211">
    <property type="term" value="C:postsynaptic membrane"/>
    <property type="evidence" value="ECO:0007669"/>
    <property type="project" value="InterPro"/>
</dbReference>
<dbReference type="AlphaFoldDB" id="A0A9W2YNN3"/>
<evidence type="ECO:0000256" key="3">
    <source>
        <dbReference type="ARBA" id="ARBA00022475"/>
    </source>
</evidence>
<reference evidence="19" key="1">
    <citation type="submission" date="2025-08" db="UniProtKB">
        <authorList>
            <consortium name="RefSeq"/>
        </authorList>
    </citation>
    <scope>IDENTIFICATION</scope>
</reference>
<accession>A0A9W2YNN3</accession>
<dbReference type="NCBIfam" id="TIGR00860">
    <property type="entry name" value="LIC"/>
    <property type="match status" value="1"/>
</dbReference>
<evidence type="ECO:0000256" key="1">
    <source>
        <dbReference type="ARBA" id="ARBA00009237"/>
    </source>
</evidence>
<keyword evidence="11" id="KW-0325">Glycoprotein</keyword>
<dbReference type="FunFam" id="2.70.170.10:FF:000016">
    <property type="entry name" value="Nicotinic acetylcholine receptor subunit"/>
    <property type="match status" value="1"/>
</dbReference>
<proteinExistence type="inferred from homology"/>
<evidence type="ECO:0000256" key="8">
    <source>
        <dbReference type="ARBA" id="ARBA00023136"/>
    </source>
</evidence>
<dbReference type="SUPFAM" id="SSF63712">
    <property type="entry name" value="Nicotinic receptor ligand binding domain-like"/>
    <property type="match status" value="1"/>
</dbReference>
<dbReference type="OMA" id="YEIIQEW"/>
<keyword evidence="12" id="KW-1071">Ligand-gated ion channel</keyword>
<dbReference type="InterPro" id="IPR018000">
    <property type="entry name" value="Neurotransmitter_ion_chnl_CS"/>
</dbReference>
<keyword evidence="6" id="KW-0770">Synapse</keyword>
<keyword evidence="8 15" id="KW-0472">Membrane</keyword>
<evidence type="ECO:0000259" key="17">
    <source>
        <dbReference type="Pfam" id="PF02932"/>
    </source>
</evidence>
<dbReference type="GeneID" id="106074216"/>
<evidence type="ECO:0000256" key="5">
    <source>
        <dbReference type="ARBA" id="ARBA00022989"/>
    </source>
</evidence>
<keyword evidence="3" id="KW-1003">Cell membrane</keyword>
<evidence type="ECO:0000256" key="6">
    <source>
        <dbReference type="ARBA" id="ARBA00023018"/>
    </source>
</evidence>
<evidence type="ECO:0000256" key="14">
    <source>
        <dbReference type="ARBA" id="ARBA00034099"/>
    </source>
</evidence>
<evidence type="ECO:0000256" key="10">
    <source>
        <dbReference type="ARBA" id="ARBA00023170"/>
    </source>
</evidence>
<evidence type="ECO:0000256" key="11">
    <source>
        <dbReference type="ARBA" id="ARBA00023180"/>
    </source>
</evidence>
<dbReference type="GO" id="GO:0004888">
    <property type="term" value="F:transmembrane signaling receptor activity"/>
    <property type="evidence" value="ECO:0007669"/>
    <property type="project" value="InterPro"/>
</dbReference>
<dbReference type="InterPro" id="IPR036719">
    <property type="entry name" value="Neuro-gated_channel_TM_sf"/>
</dbReference>
<sequence length="599" mass="68165">MQTTMQQWNDHLPGSHSISSVVLVLTHNTLPVLLSLVLQAAASCGKERAGYDRFSHHIPKNRGPNVPDEQRLLDHIMKGYERSVRPVRNWTSPVVIKMGLTLTQVLDMDEKNQVLITNVWLDHEWVDEFLMWDPTQFNNITKLRIPCHKIWLPDMVLYNNAAEYTDGLMPANAMVEPNGNVFWPVPTKLQSSCKVDVTYFPFDSQECSLKFGSWTYDGYQVDITNRTSEVDLSNYIVNGEWELLRVKCVRNVVRYACCDEPFPDVTFYIKIRRRTLYYMYNVVFPCVMMSALTLLVFCLPPDSGEKIALGITVLLAFSVFMLAVAENLPETSEFVPLISIYLTIVMALTSVSVIMTVFVLNLHHRGPLKHSVPPWLKKLFLGSAPVKRRSFHRASDRHSNLHYSGVGGLDAHCLVKNMSLKMTLDNLAQELRDELHRENGCADSTEYSQSNAAPLSTNASCTLEEHISEVPVYNSTAMNQRLRQNERLGNDFNPLLDTNSSTPLRKTTVSGCGLESAPKGDNYAHRRLRQKTRSPYEDALFSLTKLLERHEVEEKDYDDIQDWRRLAQSVDRILFVFFLVATVSSTVAVLIIVPAMQDL</sequence>
<evidence type="ECO:0000256" key="4">
    <source>
        <dbReference type="ARBA" id="ARBA00022692"/>
    </source>
</evidence>
<feature type="transmembrane region" description="Helical" evidence="15">
    <location>
        <begin position="337"/>
        <end position="360"/>
    </location>
</feature>
<keyword evidence="4 15" id="KW-0812">Transmembrane</keyword>
<dbReference type="CDD" id="cd19051">
    <property type="entry name" value="LGIC_TM_cation"/>
    <property type="match status" value="1"/>
</dbReference>
<dbReference type="InterPro" id="IPR036734">
    <property type="entry name" value="Neur_chan_lig-bd_sf"/>
</dbReference>
<evidence type="ECO:0000256" key="12">
    <source>
        <dbReference type="ARBA" id="ARBA00023286"/>
    </source>
</evidence>
<keyword evidence="18" id="KW-1185">Reference proteome</keyword>
<dbReference type="InterPro" id="IPR006029">
    <property type="entry name" value="Neurotrans-gated_channel_TM"/>
</dbReference>
<evidence type="ECO:0000256" key="2">
    <source>
        <dbReference type="ARBA" id="ARBA00022448"/>
    </source>
</evidence>
<keyword evidence="5 15" id="KW-1133">Transmembrane helix</keyword>
<evidence type="ECO:0000313" key="18">
    <source>
        <dbReference type="Proteomes" id="UP001165740"/>
    </source>
</evidence>
<keyword evidence="9" id="KW-1015">Disulfide bond</keyword>
<organism evidence="18 19">
    <name type="scientific">Biomphalaria glabrata</name>
    <name type="common">Bloodfluke planorb</name>
    <name type="synonym">Freshwater snail</name>
    <dbReference type="NCBI Taxonomy" id="6526"/>
    <lineage>
        <taxon>Eukaryota</taxon>
        <taxon>Metazoa</taxon>
        <taxon>Spiralia</taxon>
        <taxon>Lophotrochozoa</taxon>
        <taxon>Mollusca</taxon>
        <taxon>Gastropoda</taxon>
        <taxon>Heterobranchia</taxon>
        <taxon>Euthyneura</taxon>
        <taxon>Panpulmonata</taxon>
        <taxon>Hygrophila</taxon>
        <taxon>Lymnaeoidea</taxon>
        <taxon>Planorbidae</taxon>
        <taxon>Biomphalaria</taxon>
    </lineage>
</organism>
<dbReference type="Gene3D" id="2.70.170.10">
    <property type="entry name" value="Neurotransmitter-gated ion-channel ligand-binding domain"/>
    <property type="match status" value="1"/>
</dbReference>
<dbReference type="PRINTS" id="PR00254">
    <property type="entry name" value="NICOTINICR"/>
</dbReference>
<dbReference type="InterPro" id="IPR006202">
    <property type="entry name" value="Neur_chan_lig-bd"/>
</dbReference>
<keyword evidence="13 15" id="KW-0407">Ion channel</keyword>
<keyword evidence="7 15" id="KW-0406">Ion transport</keyword>
<comment type="subcellular location">
    <subcellularLocation>
        <location evidence="14">Synaptic cell membrane</location>
        <topology evidence="14">Multi-pass membrane protein</topology>
    </subcellularLocation>
</comment>
<dbReference type="Proteomes" id="UP001165740">
    <property type="component" value="Chromosome 1"/>
</dbReference>
<dbReference type="RefSeq" id="XP_055864295.1">
    <property type="nucleotide sequence ID" value="XM_056008320.1"/>
</dbReference>
<name>A0A9W2YNN3_BIOGL</name>
<dbReference type="Gene3D" id="1.20.58.390">
    <property type="entry name" value="Neurotransmitter-gated ion-channel transmembrane domain"/>
    <property type="match status" value="1"/>
</dbReference>
<dbReference type="SUPFAM" id="SSF90112">
    <property type="entry name" value="Neurotransmitter-gated ion-channel transmembrane pore"/>
    <property type="match status" value="1"/>
</dbReference>
<comment type="similarity">
    <text evidence="1">Belongs to the ligand-gated ion channel (TC 1.A.9) family. Acetylcholine receptor (TC 1.A.9.1) subfamily.</text>
</comment>
<feature type="domain" description="Neurotransmitter-gated ion-channel transmembrane" evidence="17">
    <location>
        <begin position="283"/>
        <end position="588"/>
    </location>
</feature>
<dbReference type="InterPro" id="IPR038050">
    <property type="entry name" value="Neuro_actylchol_rec"/>
</dbReference>
<dbReference type="PROSITE" id="PS00236">
    <property type="entry name" value="NEUROTR_ION_CHANNEL"/>
    <property type="match status" value="1"/>
</dbReference>
<dbReference type="PRINTS" id="PR00252">
    <property type="entry name" value="NRIONCHANNEL"/>
</dbReference>